<evidence type="ECO:0008006" key="4">
    <source>
        <dbReference type="Google" id="ProtNLM"/>
    </source>
</evidence>
<feature type="compositionally biased region" description="Basic and acidic residues" evidence="1">
    <location>
        <begin position="41"/>
        <end position="50"/>
    </location>
</feature>
<evidence type="ECO:0000313" key="3">
    <source>
        <dbReference type="Proteomes" id="UP000250123"/>
    </source>
</evidence>
<reference evidence="3" key="1">
    <citation type="submission" date="2018-06" db="EMBL/GenBank/DDBJ databases">
        <authorList>
            <person name="Cea G.-C."/>
            <person name="William W."/>
        </authorList>
    </citation>
    <scope>NUCLEOTIDE SEQUENCE [LARGE SCALE GENOMIC DNA]</scope>
    <source>
        <strain evidence="3">DB21MT-2</strain>
    </source>
</reference>
<dbReference type="NCBIfam" id="TIGR04101">
    <property type="entry name" value="CCGSCS"/>
    <property type="match status" value="1"/>
</dbReference>
<evidence type="ECO:0000256" key="1">
    <source>
        <dbReference type="SAM" id="MobiDB-lite"/>
    </source>
</evidence>
<dbReference type="KEGG" id="sbk:SHEWBE_1905"/>
<sequence>MAIAGVSFFKKKNVAEKSTQTELESIQSLQQDSAQANTDVEAQKKPKHGEPGVCCGSCS</sequence>
<organism evidence="2 3">
    <name type="scientific">Shewanella benthica</name>
    <dbReference type="NCBI Taxonomy" id="43661"/>
    <lineage>
        <taxon>Bacteria</taxon>
        <taxon>Pseudomonadati</taxon>
        <taxon>Pseudomonadota</taxon>
        <taxon>Gammaproteobacteria</taxon>
        <taxon>Alteromonadales</taxon>
        <taxon>Shewanellaceae</taxon>
        <taxon>Shewanella</taxon>
    </lineage>
</organism>
<evidence type="ECO:0000313" key="2">
    <source>
        <dbReference type="EMBL" id="SQH75871.1"/>
    </source>
</evidence>
<feature type="compositionally biased region" description="Polar residues" evidence="1">
    <location>
        <begin position="25"/>
        <end position="40"/>
    </location>
</feature>
<dbReference type="EMBL" id="LS483452">
    <property type="protein sequence ID" value="SQH75871.1"/>
    <property type="molecule type" value="Genomic_DNA"/>
</dbReference>
<dbReference type="InterPro" id="IPR026481">
    <property type="entry name" value="CCGSCS"/>
</dbReference>
<gene>
    <name evidence="2" type="ORF">SHEWBE_1905</name>
</gene>
<name>A0A330M183_9GAMM</name>
<dbReference type="RefSeq" id="WP_112352244.1">
    <property type="nucleotide sequence ID" value="NZ_LS483452.1"/>
</dbReference>
<protein>
    <recommendedName>
        <fullName evidence="4">CCGSCS motif protein</fullName>
    </recommendedName>
</protein>
<feature type="region of interest" description="Disordered" evidence="1">
    <location>
        <begin position="25"/>
        <end position="59"/>
    </location>
</feature>
<proteinExistence type="predicted"/>
<dbReference type="AlphaFoldDB" id="A0A330M183"/>
<dbReference type="OrthoDB" id="6372164at2"/>
<accession>A0A330M183</accession>
<dbReference type="Proteomes" id="UP000250123">
    <property type="component" value="Chromosome SHEWBE"/>
</dbReference>